<sequence length="144" mass="15885">MRKKIMFVGRSESGKTTLLQSLNKLPLKYDKTQVLNFRLSSIDTPGEYLENPRFYSALITASYDVDVVALIQSADNPASLFAPQFATAFNKPVIGIVTKSDTVPDLSSSSVNQLLRDAGASTIFATSAYNNDGVLKLRQFLNWE</sequence>
<comment type="similarity">
    <text evidence="1">Belongs to the EutP/PduV family.</text>
</comment>
<evidence type="ECO:0000256" key="1">
    <source>
        <dbReference type="PIRNR" id="PIRNR036409"/>
    </source>
</evidence>
<dbReference type="EMBL" id="JAQLOI010000003">
    <property type="protein sequence ID" value="MDB1125269.1"/>
    <property type="molecule type" value="Genomic_DNA"/>
</dbReference>
<keyword evidence="1" id="KW-0547">Nucleotide-binding</keyword>
<dbReference type="Proteomes" id="UP001210678">
    <property type="component" value="Unassembled WGS sequence"/>
</dbReference>
<dbReference type="SUPFAM" id="SSF52540">
    <property type="entry name" value="P-loop containing nucleoside triphosphate hydrolases"/>
    <property type="match status" value="1"/>
</dbReference>
<dbReference type="InterPro" id="IPR027417">
    <property type="entry name" value="P-loop_NTPase"/>
</dbReference>
<dbReference type="NCBIfam" id="TIGR02528">
    <property type="entry name" value="EutP"/>
    <property type="match status" value="1"/>
</dbReference>
<accession>A0ABT4YUK9</accession>
<dbReference type="CDD" id="cd00882">
    <property type="entry name" value="Ras_like_GTPase"/>
    <property type="match status" value="1"/>
</dbReference>
<name>A0ABT4YUK9_9VIBR</name>
<dbReference type="PANTHER" id="PTHR40453">
    <property type="entry name" value="PROTEIN YOEF"/>
    <property type="match status" value="1"/>
</dbReference>
<dbReference type="Pfam" id="PF10662">
    <property type="entry name" value="PduV-EutP"/>
    <property type="match status" value="1"/>
</dbReference>
<keyword evidence="3" id="KW-1185">Reference proteome</keyword>
<protein>
    <submittedName>
        <fullName evidence="2">EutP/PduV family microcompartment system protein</fullName>
    </submittedName>
</protein>
<evidence type="ECO:0000313" key="2">
    <source>
        <dbReference type="EMBL" id="MDB1125269.1"/>
    </source>
</evidence>
<dbReference type="PIRSF" id="PIRSF036409">
    <property type="entry name" value="EutP_PduV"/>
    <property type="match status" value="1"/>
</dbReference>
<proteinExistence type="inferred from homology"/>
<dbReference type="PANTHER" id="PTHR40453:SF1">
    <property type="entry name" value="PROTEIN YOEF"/>
    <property type="match status" value="1"/>
</dbReference>
<dbReference type="InterPro" id="IPR012381">
    <property type="entry name" value="EutP_PduV"/>
</dbReference>
<dbReference type="RefSeq" id="WP_272138821.1">
    <property type="nucleotide sequence ID" value="NZ_JAQLOI010000003.1"/>
</dbReference>
<evidence type="ECO:0000313" key="3">
    <source>
        <dbReference type="Proteomes" id="UP001210678"/>
    </source>
</evidence>
<dbReference type="Gene3D" id="3.40.50.300">
    <property type="entry name" value="P-loop containing nucleotide triphosphate hydrolases"/>
    <property type="match status" value="1"/>
</dbReference>
<comment type="caution">
    <text evidence="2">The sequence shown here is derived from an EMBL/GenBank/DDBJ whole genome shotgun (WGS) entry which is preliminary data.</text>
</comment>
<gene>
    <name evidence="2" type="primary">eutP</name>
    <name evidence="2" type="ORF">PGX00_17095</name>
</gene>
<reference evidence="2 3" key="1">
    <citation type="submission" date="2023-01" db="EMBL/GenBank/DDBJ databases">
        <title>Vibrio sp. KJ40-1 sp.nov, isolated from marine algae.</title>
        <authorList>
            <person name="Butt M."/>
            <person name="Kim J.M.J."/>
            <person name="Jeon C.O.C."/>
        </authorList>
    </citation>
    <scope>NUCLEOTIDE SEQUENCE [LARGE SCALE GENOMIC DNA]</scope>
    <source>
        <strain evidence="2 3">KJ40-1</strain>
    </source>
</reference>
<organism evidence="2 3">
    <name type="scientific">Vibrio algarum</name>
    <dbReference type="NCBI Taxonomy" id="3020714"/>
    <lineage>
        <taxon>Bacteria</taxon>
        <taxon>Pseudomonadati</taxon>
        <taxon>Pseudomonadota</taxon>
        <taxon>Gammaproteobacteria</taxon>
        <taxon>Vibrionales</taxon>
        <taxon>Vibrionaceae</taxon>
        <taxon>Vibrio</taxon>
    </lineage>
</organism>